<gene>
    <name evidence="2" type="ORF">FBUS_00514</name>
</gene>
<feature type="region of interest" description="Disordered" evidence="1">
    <location>
        <begin position="80"/>
        <end position="127"/>
    </location>
</feature>
<protein>
    <submittedName>
        <fullName evidence="2">Zinc finger protein</fullName>
    </submittedName>
</protein>
<evidence type="ECO:0000313" key="3">
    <source>
        <dbReference type="Proteomes" id="UP000728185"/>
    </source>
</evidence>
<dbReference type="Proteomes" id="UP000728185">
    <property type="component" value="Unassembled WGS sequence"/>
</dbReference>
<feature type="compositionally biased region" description="Basic and acidic residues" evidence="1">
    <location>
        <begin position="82"/>
        <end position="93"/>
    </location>
</feature>
<evidence type="ECO:0000256" key="1">
    <source>
        <dbReference type="SAM" id="MobiDB-lite"/>
    </source>
</evidence>
<sequence>MGIRRNKDPSSPGLAESRGRSRNRKTIPSNSQSESIKLTTSSSGVGDKVLDTNLANQLADIDLPSQEVKEQNSIMQVISMDDGDKGKNSHSDQKIPQTEVMERDRKSSDDSRASGEALHFSRTEHSDSLTQSTEQKCSICRRVYGSASIMIHMKACQALNEVRSNQMAAKLAWINKMNRRPSRPPGRICYICGRRYTTASWKLHIKQCENKWELWNSLLPKEKRHKLPPISPDPTDEEIERRVRRAHENGLFYFTREEALDEIMLEESEKNRLPLELIC</sequence>
<organism evidence="2 3">
    <name type="scientific">Fasciolopsis buskii</name>
    <dbReference type="NCBI Taxonomy" id="27845"/>
    <lineage>
        <taxon>Eukaryota</taxon>
        <taxon>Metazoa</taxon>
        <taxon>Spiralia</taxon>
        <taxon>Lophotrochozoa</taxon>
        <taxon>Platyhelminthes</taxon>
        <taxon>Trematoda</taxon>
        <taxon>Digenea</taxon>
        <taxon>Plagiorchiida</taxon>
        <taxon>Echinostomata</taxon>
        <taxon>Echinostomatoidea</taxon>
        <taxon>Fasciolidae</taxon>
        <taxon>Fasciolopsis</taxon>
    </lineage>
</organism>
<comment type="caution">
    <text evidence="2">The sequence shown here is derived from an EMBL/GenBank/DDBJ whole genome shotgun (WGS) entry which is preliminary data.</text>
</comment>
<dbReference type="AlphaFoldDB" id="A0A8E0S8C2"/>
<feature type="compositionally biased region" description="Basic and acidic residues" evidence="1">
    <location>
        <begin position="100"/>
        <end position="127"/>
    </location>
</feature>
<proteinExistence type="predicted"/>
<dbReference type="EMBL" id="LUCM01000241">
    <property type="protein sequence ID" value="KAA0200849.1"/>
    <property type="molecule type" value="Genomic_DNA"/>
</dbReference>
<reference evidence="2" key="1">
    <citation type="submission" date="2019-05" db="EMBL/GenBank/DDBJ databases">
        <title>Annotation for the trematode Fasciolopsis buski.</title>
        <authorList>
            <person name="Choi Y.-J."/>
        </authorList>
    </citation>
    <scope>NUCLEOTIDE SEQUENCE</scope>
    <source>
        <strain evidence="2">HT</strain>
        <tissue evidence="2">Whole worm</tissue>
    </source>
</reference>
<dbReference type="OrthoDB" id="5793009at2759"/>
<dbReference type="Pfam" id="PF13913">
    <property type="entry name" value="zf-C2HC_2"/>
    <property type="match status" value="2"/>
</dbReference>
<keyword evidence="3" id="KW-1185">Reference proteome</keyword>
<accession>A0A8E0S8C2</accession>
<evidence type="ECO:0000313" key="2">
    <source>
        <dbReference type="EMBL" id="KAA0200849.1"/>
    </source>
</evidence>
<feature type="compositionally biased region" description="Polar residues" evidence="1">
    <location>
        <begin position="26"/>
        <end position="44"/>
    </location>
</feature>
<name>A0A8E0S8C2_9TREM</name>
<feature type="region of interest" description="Disordered" evidence="1">
    <location>
        <begin position="1"/>
        <end position="48"/>
    </location>
</feature>